<feature type="compositionally biased region" description="Low complexity" evidence="1">
    <location>
        <begin position="31"/>
        <end position="50"/>
    </location>
</feature>
<evidence type="ECO:0000256" key="2">
    <source>
        <dbReference type="SAM" id="SignalP"/>
    </source>
</evidence>
<reference evidence="4" key="1">
    <citation type="submission" date="2016-10" db="EMBL/GenBank/DDBJ databases">
        <authorList>
            <person name="Varghese N."/>
            <person name="Submissions S."/>
        </authorList>
    </citation>
    <scope>NUCLEOTIDE SEQUENCE [LARGE SCALE GENOMIC DNA]</scope>
    <source>
        <strain evidence="4">GAS369</strain>
    </source>
</reference>
<organism evidence="3 4">
    <name type="scientific">Bradyrhizobium canariense</name>
    <dbReference type="NCBI Taxonomy" id="255045"/>
    <lineage>
        <taxon>Bacteria</taxon>
        <taxon>Pseudomonadati</taxon>
        <taxon>Pseudomonadota</taxon>
        <taxon>Alphaproteobacteria</taxon>
        <taxon>Hyphomicrobiales</taxon>
        <taxon>Nitrobacteraceae</taxon>
        <taxon>Bradyrhizobium</taxon>
    </lineage>
</organism>
<feature type="signal peptide" evidence="2">
    <location>
        <begin position="1"/>
        <end position="22"/>
    </location>
</feature>
<protein>
    <submittedName>
        <fullName evidence="3">Uncharacterized protein</fullName>
    </submittedName>
</protein>
<sequence>MASQKLAFLVVALVAFTAPAAAQTGGGSAGGTASTATTTGGTSTESLTTGSGRGSAQPGSSGDRQDGINADGSIGQTGKVGTSLNGKPIGSPGSGLGSPEDSVGAIAK</sequence>
<proteinExistence type="predicted"/>
<name>A0A1H1MGI4_9BRAD</name>
<keyword evidence="4" id="KW-1185">Reference proteome</keyword>
<gene>
    <name evidence="3" type="ORF">SAMN05444158_0221</name>
</gene>
<dbReference type="RefSeq" id="WP_146686021.1">
    <property type="nucleotide sequence ID" value="NZ_LT629750.1"/>
</dbReference>
<evidence type="ECO:0000256" key="1">
    <source>
        <dbReference type="SAM" id="MobiDB-lite"/>
    </source>
</evidence>
<accession>A0A1H1MGI4</accession>
<evidence type="ECO:0000313" key="4">
    <source>
        <dbReference type="Proteomes" id="UP000243904"/>
    </source>
</evidence>
<feature type="chain" id="PRO_5009254360" evidence="2">
    <location>
        <begin position="23"/>
        <end position="108"/>
    </location>
</feature>
<evidence type="ECO:0000313" key="3">
    <source>
        <dbReference type="EMBL" id="SDR85951.1"/>
    </source>
</evidence>
<dbReference type="Proteomes" id="UP000243904">
    <property type="component" value="Chromosome I"/>
</dbReference>
<dbReference type="AlphaFoldDB" id="A0A1H1MGI4"/>
<dbReference type="EMBL" id="LT629750">
    <property type="protein sequence ID" value="SDR85951.1"/>
    <property type="molecule type" value="Genomic_DNA"/>
</dbReference>
<feature type="region of interest" description="Disordered" evidence="1">
    <location>
        <begin position="22"/>
        <end position="108"/>
    </location>
</feature>
<feature type="compositionally biased region" description="Polar residues" evidence="1">
    <location>
        <begin position="74"/>
        <end position="85"/>
    </location>
</feature>
<keyword evidence="2" id="KW-0732">Signal</keyword>